<proteinExistence type="predicted"/>
<dbReference type="RefSeq" id="WP_126632212.1">
    <property type="nucleotide sequence ID" value="NZ_BIFT01000004.1"/>
</dbReference>
<accession>A0A402BLI7</accession>
<sequence length="263" mass="29975">MPKLQMIETITSQLRQDILNGSFKQYNILPTRRALADQFHTTPDTIAKVLKNLEVEGLVSKGKGRAMRAISPRERVTANDETFRDYMKALGHQVTVEHLATPGVIAATPSLAKIFRVPVGTQLIERARREIVDGIVYRYSRKRYLASLVPEDVLEKIRGDYTFNVRAIIEDKAPLARIQELLLARAVIDKEEANIFQSVLGIPVFEQWKINYDQNKSVTFVSLVVFNAPYFVKTYDYEPGKEPKLSGFLPDDNEFIKTTSDFH</sequence>
<reference evidence="6" key="1">
    <citation type="submission" date="2018-12" db="EMBL/GenBank/DDBJ databases">
        <title>Tengunoibacter tsumagoiensis gen. nov., sp. nov., Dictyobacter kobayashii sp. nov., D. alpinus sp. nov., and D. joshuensis sp. nov. and description of Dictyobacteraceae fam. nov. within the order Ktedonobacterales isolated from Tengu-no-mugimeshi.</title>
        <authorList>
            <person name="Wang C.M."/>
            <person name="Zheng Y."/>
            <person name="Sakai Y."/>
            <person name="Toyoda A."/>
            <person name="Minakuchi Y."/>
            <person name="Abe K."/>
            <person name="Yokota A."/>
            <person name="Yabe S."/>
        </authorList>
    </citation>
    <scope>NUCLEOTIDE SEQUENCE [LARGE SCALE GENOMIC DNA]</scope>
    <source>
        <strain evidence="6">Uno16</strain>
    </source>
</reference>
<evidence type="ECO:0000256" key="3">
    <source>
        <dbReference type="ARBA" id="ARBA00023163"/>
    </source>
</evidence>
<dbReference type="PROSITE" id="PS50949">
    <property type="entry name" value="HTH_GNTR"/>
    <property type="match status" value="1"/>
</dbReference>
<keyword evidence="2" id="KW-0238">DNA-binding</keyword>
<dbReference type="GO" id="GO:0003677">
    <property type="term" value="F:DNA binding"/>
    <property type="evidence" value="ECO:0007669"/>
    <property type="project" value="UniProtKB-KW"/>
</dbReference>
<protein>
    <recommendedName>
        <fullName evidence="4">HTH gntR-type domain-containing protein</fullName>
    </recommendedName>
</protein>
<organism evidence="5 6">
    <name type="scientific">Dictyobacter alpinus</name>
    <dbReference type="NCBI Taxonomy" id="2014873"/>
    <lineage>
        <taxon>Bacteria</taxon>
        <taxon>Bacillati</taxon>
        <taxon>Chloroflexota</taxon>
        <taxon>Ktedonobacteria</taxon>
        <taxon>Ktedonobacterales</taxon>
        <taxon>Dictyobacteraceae</taxon>
        <taxon>Dictyobacter</taxon>
    </lineage>
</organism>
<dbReference type="InterPro" id="IPR050679">
    <property type="entry name" value="Bact_HTH_transcr_reg"/>
</dbReference>
<dbReference type="GO" id="GO:0003700">
    <property type="term" value="F:DNA-binding transcription factor activity"/>
    <property type="evidence" value="ECO:0007669"/>
    <property type="project" value="InterPro"/>
</dbReference>
<evidence type="ECO:0000256" key="1">
    <source>
        <dbReference type="ARBA" id="ARBA00023015"/>
    </source>
</evidence>
<keyword evidence="6" id="KW-1185">Reference proteome</keyword>
<dbReference type="OrthoDB" id="9794015at2"/>
<dbReference type="InterPro" id="IPR011663">
    <property type="entry name" value="UTRA"/>
</dbReference>
<dbReference type="SUPFAM" id="SSF64288">
    <property type="entry name" value="Chorismate lyase-like"/>
    <property type="match status" value="1"/>
</dbReference>
<dbReference type="Proteomes" id="UP000287171">
    <property type="component" value="Unassembled WGS sequence"/>
</dbReference>
<dbReference type="PANTHER" id="PTHR44846">
    <property type="entry name" value="MANNOSYL-D-GLYCERATE TRANSPORT/METABOLISM SYSTEM REPRESSOR MNGR-RELATED"/>
    <property type="match status" value="1"/>
</dbReference>
<dbReference type="EMBL" id="BIFT01000004">
    <property type="protein sequence ID" value="GCE32223.1"/>
    <property type="molecule type" value="Genomic_DNA"/>
</dbReference>
<evidence type="ECO:0000313" key="6">
    <source>
        <dbReference type="Proteomes" id="UP000287171"/>
    </source>
</evidence>
<evidence type="ECO:0000313" key="5">
    <source>
        <dbReference type="EMBL" id="GCE32223.1"/>
    </source>
</evidence>
<evidence type="ECO:0000256" key="2">
    <source>
        <dbReference type="ARBA" id="ARBA00023125"/>
    </source>
</evidence>
<dbReference type="InterPro" id="IPR036388">
    <property type="entry name" value="WH-like_DNA-bd_sf"/>
</dbReference>
<dbReference type="Pfam" id="PF07702">
    <property type="entry name" value="UTRA"/>
    <property type="match status" value="1"/>
</dbReference>
<keyword evidence="1" id="KW-0805">Transcription regulation</keyword>
<evidence type="ECO:0000259" key="4">
    <source>
        <dbReference type="PROSITE" id="PS50949"/>
    </source>
</evidence>
<keyword evidence="3" id="KW-0804">Transcription</keyword>
<dbReference type="AlphaFoldDB" id="A0A402BLI7"/>
<dbReference type="GO" id="GO:0045892">
    <property type="term" value="P:negative regulation of DNA-templated transcription"/>
    <property type="evidence" value="ECO:0007669"/>
    <property type="project" value="TreeGrafter"/>
</dbReference>
<dbReference type="Pfam" id="PF00392">
    <property type="entry name" value="GntR"/>
    <property type="match status" value="1"/>
</dbReference>
<dbReference type="InterPro" id="IPR028978">
    <property type="entry name" value="Chorismate_lyase_/UTRA_dom_sf"/>
</dbReference>
<feature type="domain" description="HTH gntR-type" evidence="4">
    <location>
        <begin position="4"/>
        <end position="72"/>
    </location>
</feature>
<dbReference type="PANTHER" id="PTHR44846:SF1">
    <property type="entry name" value="MANNOSYL-D-GLYCERATE TRANSPORT_METABOLISM SYSTEM REPRESSOR MNGR-RELATED"/>
    <property type="match status" value="1"/>
</dbReference>
<name>A0A402BLI7_9CHLR</name>
<dbReference type="SMART" id="SM00345">
    <property type="entry name" value="HTH_GNTR"/>
    <property type="match status" value="1"/>
</dbReference>
<dbReference type="Gene3D" id="1.10.10.10">
    <property type="entry name" value="Winged helix-like DNA-binding domain superfamily/Winged helix DNA-binding domain"/>
    <property type="match status" value="1"/>
</dbReference>
<dbReference type="SUPFAM" id="SSF46785">
    <property type="entry name" value="Winged helix' DNA-binding domain"/>
    <property type="match status" value="1"/>
</dbReference>
<dbReference type="Gene3D" id="3.40.1410.10">
    <property type="entry name" value="Chorismate lyase-like"/>
    <property type="match status" value="1"/>
</dbReference>
<comment type="caution">
    <text evidence="5">The sequence shown here is derived from an EMBL/GenBank/DDBJ whole genome shotgun (WGS) entry which is preliminary data.</text>
</comment>
<gene>
    <name evidence="5" type="ORF">KDA_77070</name>
</gene>
<dbReference type="InterPro" id="IPR000524">
    <property type="entry name" value="Tscrpt_reg_HTH_GntR"/>
</dbReference>
<dbReference type="InterPro" id="IPR036390">
    <property type="entry name" value="WH_DNA-bd_sf"/>
</dbReference>